<reference evidence="1 2" key="1">
    <citation type="submission" date="2012-11" db="EMBL/GenBank/DDBJ databases">
        <authorList>
            <person name="Huguet-Tapia J.C."/>
            <person name="Durkin A.S."/>
            <person name="Pettis G.S."/>
            <person name="Badger J.H."/>
        </authorList>
    </citation>
    <scope>NUCLEOTIDE SEQUENCE [LARGE SCALE GENOMIC DNA]</scope>
    <source>
        <strain evidence="1 2">91-03</strain>
    </source>
</reference>
<dbReference type="PATRIC" id="fig|698759.3.peg.3458"/>
<accession>L1L004</accession>
<dbReference type="Proteomes" id="UP000010411">
    <property type="component" value="Unassembled WGS sequence"/>
</dbReference>
<evidence type="ECO:0000313" key="2">
    <source>
        <dbReference type="Proteomes" id="UP000010411"/>
    </source>
</evidence>
<organism evidence="1 2">
    <name type="scientific">Streptomyces ipomoeae 91-03</name>
    <dbReference type="NCBI Taxonomy" id="698759"/>
    <lineage>
        <taxon>Bacteria</taxon>
        <taxon>Bacillati</taxon>
        <taxon>Actinomycetota</taxon>
        <taxon>Actinomycetes</taxon>
        <taxon>Kitasatosporales</taxon>
        <taxon>Streptomycetaceae</taxon>
        <taxon>Streptomyces</taxon>
    </lineage>
</organism>
<protein>
    <submittedName>
        <fullName evidence="1">Uncharacterized protein</fullName>
    </submittedName>
</protein>
<proteinExistence type="predicted"/>
<keyword evidence="2" id="KW-1185">Reference proteome</keyword>
<sequence>MIPRAADSPSRAHKLRLSGRLPAGWGRAAGLGATLPDVASSTEAEEAFLRRVVLTGVAGVVPAGSAGLCENLLRVEVKEPGEGTW</sequence>
<dbReference type="EMBL" id="AEJC01000256">
    <property type="protein sequence ID" value="EKX65928.1"/>
    <property type="molecule type" value="Genomic_DNA"/>
</dbReference>
<evidence type="ECO:0000313" key="1">
    <source>
        <dbReference type="EMBL" id="EKX65928.1"/>
    </source>
</evidence>
<comment type="caution">
    <text evidence="1">The sequence shown here is derived from an EMBL/GenBank/DDBJ whole genome shotgun (WGS) entry which is preliminary data.</text>
</comment>
<dbReference type="AlphaFoldDB" id="L1L004"/>
<name>L1L004_9ACTN</name>
<gene>
    <name evidence="1" type="ORF">STRIP9103_02864</name>
</gene>